<dbReference type="AlphaFoldDB" id="A0A1E1KA07"/>
<organism evidence="3 4">
    <name type="scientific">Rhynchosporium agropyri</name>
    <dbReference type="NCBI Taxonomy" id="914238"/>
    <lineage>
        <taxon>Eukaryota</taxon>
        <taxon>Fungi</taxon>
        <taxon>Dikarya</taxon>
        <taxon>Ascomycota</taxon>
        <taxon>Pezizomycotina</taxon>
        <taxon>Leotiomycetes</taxon>
        <taxon>Helotiales</taxon>
        <taxon>Ploettnerulaceae</taxon>
        <taxon>Rhynchosporium</taxon>
    </lineage>
</organism>
<dbReference type="Proteomes" id="UP000178912">
    <property type="component" value="Unassembled WGS sequence"/>
</dbReference>
<dbReference type="GO" id="GO:0010181">
    <property type="term" value="F:FMN binding"/>
    <property type="evidence" value="ECO:0007669"/>
    <property type="project" value="TreeGrafter"/>
</dbReference>
<dbReference type="PANTHER" id="PTHR14359:SF21">
    <property type="entry name" value="FLAVOPROTEIN DOMAIN-CONTAINING PROTEIN"/>
    <property type="match status" value="1"/>
</dbReference>
<feature type="domain" description="Flavoprotein" evidence="2">
    <location>
        <begin position="100"/>
        <end position="194"/>
    </location>
</feature>
<dbReference type="SUPFAM" id="SSF52507">
    <property type="entry name" value="Homo-oligomeric flavin-containing Cys decarboxylases, HFCD"/>
    <property type="match status" value="1"/>
</dbReference>
<dbReference type="GO" id="GO:0004633">
    <property type="term" value="F:phosphopantothenoylcysteine decarboxylase activity"/>
    <property type="evidence" value="ECO:0007669"/>
    <property type="project" value="TreeGrafter"/>
</dbReference>
<protein>
    <submittedName>
        <fullName evidence="3">Related to SIS2 protein (Cycle-specific gene control)</fullName>
    </submittedName>
</protein>
<dbReference type="OrthoDB" id="70387at2759"/>
<dbReference type="EMBL" id="FJUX01000020">
    <property type="protein sequence ID" value="CZS94907.1"/>
    <property type="molecule type" value="Genomic_DNA"/>
</dbReference>
<dbReference type="Pfam" id="PF02441">
    <property type="entry name" value="Flavoprotein"/>
    <property type="match status" value="1"/>
</dbReference>
<accession>A0A1E1KA07</accession>
<proteinExistence type="inferred from homology"/>
<keyword evidence="4" id="KW-1185">Reference proteome</keyword>
<dbReference type="InterPro" id="IPR003382">
    <property type="entry name" value="Flavoprotein"/>
</dbReference>
<dbReference type="GO" id="GO:0071513">
    <property type="term" value="C:phosphopantothenoylcysteine decarboxylase complex"/>
    <property type="evidence" value="ECO:0007669"/>
    <property type="project" value="TreeGrafter"/>
</dbReference>
<reference evidence="4" key="1">
    <citation type="submission" date="2016-03" db="EMBL/GenBank/DDBJ databases">
        <authorList>
            <person name="Guldener U."/>
        </authorList>
    </citation>
    <scope>NUCLEOTIDE SEQUENCE [LARGE SCALE GENOMIC DNA]</scope>
    <source>
        <strain evidence="4">04CH-RAC-A.6.1</strain>
    </source>
</reference>
<comment type="similarity">
    <text evidence="1">Belongs to the HFCD (homooligomeric flavin containing Cys decarboxylase) superfamily.</text>
</comment>
<dbReference type="GO" id="GO:0015937">
    <property type="term" value="P:coenzyme A biosynthetic process"/>
    <property type="evidence" value="ECO:0007669"/>
    <property type="project" value="TreeGrafter"/>
</dbReference>
<evidence type="ECO:0000259" key="2">
    <source>
        <dbReference type="Pfam" id="PF02441"/>
    </source>
</evidence>
<evidence type="ECO:0000256" key="1">
    <source>
        <dbReference type="ARBA" id="ARBA00038350"/>
    </source>
</evidence>
<evidence type="ECO:0000313" key="3">
    <source>
        <dbReference type="EMBL" id="CZS94907.1"/>
    </source>
</evidence>
<dbReference type="PANTHER" id="PTHR14359">
    <property type="entry name" value="HOMO-OLIGOMERIC FLAVIN CONTAINING CYS DECARBOXYLASE FAMILY"/>
    <property type="match status" value="1"/>
</dbReference>
<evidence type="ECO:0000313" key="4">
    <source>
        <dbReference type="Proteomes" id="UP000178912"/>
    </source>
</evidence>
<dbReference type="InterPro" id="IPR036551">
    <property type="entry name" value="Flavin_trans-like"/>
</dbReference>
<sequence length="636" mass="71738">MADQSHAQSLRSQFINNLPKTASSSSIADMRVNESQKLRVLIAANGSKDVAQALALVVRLSKNTKIETRAIVDEESWPAHRLSQETLALQNRCFRACRETDEAQKTIERAQIEFHKQQACELADWADMMVLAPIDADTFAKMLHGITDCLLLEILRSWDVSKKILLVPGMTTAMWDNPMTKKQLHKVQKKWSWVRVMQPILWNYDNGPTKKCLLAWDGFNDLVDAVKNQAELMTIGHDVEVAASGAASLARYNIKTDCLLPPEIWTLIFERVGDWEVARALNVYASIPTPTEWQPKPGDHKDELHSYMRSLEWTILTCNTEKIIDKLKQAPENMKFLSSLCVKLVIKFCLTDLLTYLETNFKDVFWSSFGQKLLPTKASAVYGRTEILEWWRTSPSFLSKDYTAEAIDGASKSGFVHVLEWWRRSGLPLKYTVSALEQASSKGHIIVLEWWKQASTLQGSYQAENDSRQRHVSPSAASDGNITPIEAQPALSLKPGKALLAAAQNNQFLVLRWWDNSGIPISHSESVAKIASAHGHVAVLDTWRELKGEKLAFDNKVLVEPTKNGHVDVLEWWKNISRGGDGRPQVRVEYKTCDIEEALEDSVGSEGTAFMVKKWWAQNGLNLGVQVSEWTKVKNL</sequence>
<dbReference type="Gene3D" id="3.40.50.1950">
    <property type="entry name" value="Flavin prenyltransferase-like"/>
    <property type="match status" value="1"/>
</dbReference>
<gene>
    <name evidence="3" type="ORF">RAG0_04723</name>
</gene>
<name>A0A1E1KA07_9HELO</name>